<sequence>MKKLLTLTFIIAAVLISSKGYSQAYKNGDKLLNLGIGLGTYGYGGLGFGGSFEVGVTDDISVGPLVGYSGTTSFGANFSVFTIGGRGSYHLNNLIKLDNDKVDLYAGLGLGYRNIKWDYNGLGGDNYGSGVLLLAHVGGRYYFTDKVAGFAELGSGFGTLQLGVAFKF</sequence>
<reference evidence="1 2" key="1">
    <citation type="submission" date="2016-10" db="EMBL/GenBank/DDBJ databases">
        <authorList>
            <person name="de Groot N.N."/>
        </authorList>
    </citation>
    <scope>NUCLEOTIDE SEQUENCE [LARGE SCALE GENOMIC DNA]</scope>
    <source>
        <strain evidence="2">E92,LMG 26720,CCM 7988</strain>
    </source>
</reference>
<gene>
    <name evidence="1" type="ORF">SAMN04515674_10732</name>
</gene>
<dbReference type="Proteomes" id="UP000199306">
    <property type="component" value="Unassembled WGS sequence"/>
</dbReference>
<dbReference type="EMBL" id="FOXH01000007">
    <property type="protein sequence ID" value="SFP91203.1"/>
    <property type="molecule type" value="Genomic_DNA"/>
</dbReference>
<dbReference type="RefSeq" id="WP_092017665.1">
    <property type="nucleotide sequence ID" value="NZ_FOXH01000007.1"/>
</dbReference>
<protein>
    <recommendedName>
        <fullName evidence="3">Outer membrane protein beta-barrel domain-containing protein</fullName>
    </recommendedName>
</protein>
<keyword evidence="2" id="KW-1185">Reference proteome</keyword>
<evidence type="ECO:0000313" key="1">
    <source>
        <dbReference type="EMBL" id="SFP91203.1"/>
    </source>
</evidence>
<proteinExistence type="predicted"/>
<dbReference type="OrthoDB" id="658990at2"/>
<organism evidence="1 2">
    <name type="scientific">Pseudarcicella hirudinis</name>
    <dbReference type="NCBI Taxonomy" id="1079859"/>
    <lineage>
        <taxon>Bacteria</taxon>
        <taxon>Pseudomonadati</taxon>
        <taxon>Bacteroidota</taxon>
        <taxon>Cytophagia</taxon>
        <taxon>Cytophagales</taxon>
        <taxon>Flectobacillaceae</taxon>
        <taxon>Pseudarcicella</taxon>
    </lineage>
</organism>
<evidence type="ECO:0008006" key="3">
    <source>
        <dbReference type="Google" id="ProtNLM"/>
    </source>
</evidence>
<dbReference type="SUPFAM" id="SSF56925">
    <property type="entry name" value="OMPA-like"/>
    <property type="match status" value="1"/>
</dbReference>
<dbReference type="STRING" id="1079859.SAMN04515674_10732"/>
<accession>A0A1I5U7E6</accession>
<name>A0A1I5U7E6_9BACT</name>
<dbReference type="InterPro" id="IPR011250">
    <property type="entry name" value="OMP/PagP_B-barrel"/>
</dbReference>
<dbReference type="AlphaFoldDB" id="A0A1I5U7E6"/>
<evidence type="ECO:0000313" key="2">
    <source>
        <dbReference type="Proteomes" id="UP000199306"/>
    </source>
</evidence>